<dbReference type="AlphaFoldDB" id="A0A7G2CUZ0"/>
<reference evidence="3 4" key="1">
    <citation type="submission" date="2020-08" db="EMBL/GenBank/DDBJ databases">
        <authorList>
            <person name="Newling K."/>
            <person name="Davey J."/>
            <person name="Forrester S."/>
        </authorList>
    </citation>
    <scope>NUCLEOTIDE SEQUENCE [LARGE SCALE GENOMIC DNA]</scope>
    <source>
        <strain evidence="4">Crithidia deanei Carvalho (ATCC PRA-265)</strain>
    </source>
</reference>
<gene>
    <name evidence="3" type="ORF">ADEAN_001044600</name>
</gene>
<keyword evidence="3" id="KW-0808">Transferase</keyword>
<dbReference type="Pfam" id="PF02223">
    <property type="entry name" value="Thymidylate_kin"/>
    <property type="match status" value="1"/>
</dbReference>
<dbReference type="InterPro" id="IPR039430">
    <property type="entry name" value="Thymidylate_kin-like_dom"/>
</dbReference>
<evidence type="ECO:0000313" key="4">
    <source>
        <dbReference type="Proteomes" id="UP000515908"/>
    </source>
</evidence>
<keyword evidence="3" id="KW-0418">Kinase</keyword>
<dbReference type="Proteomes" id="UP000515908">
    <property type="component" value="Chromosome 29"/>
</dbReference>
<protein>
    <submittedName>
        <fullName evidence="3">Thymidylate kinase, putative</fullName>
    </submittedName>
</protein>
<dbReference type="GO" id="GO:0006233">
    <property type="term" value="P:dTDP biosynthetic process"/>
    <property type="evidence" value="ECO:0007669"/>
    <property type="project" value="TreeGrafter"/>
</dbReference>
<dbReference type="FunFam" id="3.40.50.300:FF:002288">
    <property type="entry name" value="Probable thymidylate kinase"/>
    <property type="match status" value="1"/>
</dbReference>
<evidence type="ECO:0000259" key="2">
    <source>
        <dbReference type="Pfam" id="PF02223"/>
    </source>
</evidence>
<keyword evidence="4" id="KW-1185">Reference proteome</keyword>
<dbReference type="GO" id="GO:0005739">
    <property type="term" value="C:mitochondrion"/>
    <property type="evidence" value="ECO:0007669"/>
    <property type="project" value="TreeGrafter"/>
</dbReference>
<name>A0A7G2CUZ0_9TRYP</name>
<organism evidence="3 4">
    <name type="scientific">Angomonas deanei</name>
    <dbReference type="NCBI Taxonomy" id="59799"/>
    <lineage>
        <taxon>Eukaryota</taxon>
        <taxon>Discoba</taxon>
        <taxon>Euglenozoa</taxon>
        <taxon>Kinetoplastea</taxon>
        <taxon>Metakinetoplastina</taxon>
        <taxon>Trypanosomatida</taxon>
        <taxon>Trypanosomatidae</taxon>
        <taxon>Strigomonadinae</taxon>
        <taxon>Angomonas</taxon>
    </lineage>
</organism>
<dbReference type="GO" id="GO:0004550">
    <property type="term" value="F:nucleoside diphosphate kinase activity"/>
    <property type="evidence" value="ECO:0007669"/>
    <property type="project" value="TreeGrafter"/>
</dbReference>
<dbReference type="PANTHER" id="PTHR10344">
    <property type="entry name" value="THYMIDYLATE KINASE"/>
    <property type="match status" value="1"/>
</dbReference>
<dbReference type="GO" id="GO:0006235">
    <property type="term" value="P:dTTP biosynthetic process"/>
    <property type="evidence" value="ECO:0007669"/>
    <property type="project" value="TreeGrafter"/>
</dbReference>
<dbReference type="SUPFAM" id="SSF52540">
    <property type="entry name" value="P-loop containing nucleoside triphosphate hydrolases"/>
    <property type="match status" value="1"/>
</dbReference>
<dbReference type="GO" id="GO:0005829">
    <property type="term" value="C:cytosol"/>
    <property type="evidence" value="ECO:0007669"/>
    <property type="project" value="TreeGrafter"/>
</dbReference>
<dbReference type="Gene3D" id="3.40.50.300">
    <property type="entry name" value="P-loop containing nucleotide triphosphate hydrolases"/>
    <property type="match status" value="1"/>
</dbReference>
<accession>A0A7G2CUZ0</accession>
<dbReference type="OrthoDB" id="425602at2759"/>
<dbReference type="EMBL" id="LR877173">
    <property type="protein sequence ID" value="CAD2222891.1"/>
    <property type="molecule type" value="Genomic_DNA"/>
</dbReference>
<evidence type="ECO:0000256" key="1">
    <source>
        <dbReference type="ARBA" id="ARBA00009776"/>
    </source>
</evidence>
<dbReference type="InterPro" id="IPR027417">
    <property type="entry name" value="P-loop_NTPase"/>
</dbReference>
<comment type="similarity">
    <text evidence="1">Belongs to the thymidylate kinase family.</text>
</comment>
<dbReference type="VEuPathDB" id="TriTrypDB:ADEAN_001044600"/>
<dbReference type="GO" id="GO:0006227">
    <property type="term" value="P:dUDP biosynthetic process"/>
    <property type="evidence" value="ECO:0007669"/>
    <property type="project" value="TreeGrafter"/>
</dbReference>
<evidence type="ECO:0000313" key="3">
    <source>
        <dbReference type="EMBL" id="CAD2222891.1"/>
    </source>
</evidence>
<dbReference type="GO" id="GO:0004798">
    <property type="term" value="F:dTMP kinase activity"/>
    <property type="evidence" value="ECO:0007669"/>
    <property type="project" value="TreeGrafter"/>
</dbReference>
<dbReference type="GO" id="GO:0005634">
    <property type="term" value="C:nucleus"/>
    <property type="evidence" value="ECO:0007669"/>
    <property type="project" value="TreeGrafter"/>
</dbReference>
<sequence length="328" mass="37218">MRTVVFLDVADETKLDNVKKYINVDADQIIDASGGFISCWYENAEQFKSDTFTCYITERKVLDDGDVIFSLFTARIPTLTMASCETISPLQMTGSDESTIEQFLYKADTPGKVFVIEGGDGAGKATQTGMLVDKLKKENYSVHTLDFPYEKGLFGALIRIVLSGKKGGIGDLDPALFSFLYSLNRYGCLPELSLWMRRGSVTVLDRFYTANFGHQASKLPEDQRKDFINRLEHLEVDWLGLPQADLVFYLDLPPKAALEAMKQDHTRKYLDIHETAGNNYKENVRLTYVWCCENLKGWNHILCCNSDGERFERSHISSLIHERVARTI</sequence>
<feature type="domain" description="Thymidylate kinase-like" evidence="2">
    <location>
        <begin position="116"/>
        <end position="285"/>
    </location>
</feature>
<proteinExistence type="inferred from homology"/>
<dbReference type="PANTHER" id="PTHR10344:SF1">
    <property type="entry name" value="THYMIDYLATE KINASE"/>
    <property type="match status" value="1"/>
</dbReference>